<dbReference type="PROSITE" id="PS00847">
    <property type="entry name" value="MCM_1"/>
    <property type="match status" value="1"/>
</dbReference>
<dbReference type="InterPro" id="IPR031327">
    <property type="entry name" value="MCM"/>
</dbReference>
<dbReference type="SUPFAM" id="SSF50249">
    <property type="entry name" value="Nucleic acid-binding proteins"/>
    <property type="match status" value="1"/>
</dbReference>
<dbReference type="PANTHER" id="PTHR11630">
    <property type="entry name" value="DNA REPLICATION LICENSING FACTOR MCM FAMILY MEMBER"/>
    <property type="match status" value="1"/>
</dbReference>
<dbReference type="InterPro" id="IPR018525">
    <property type="entry name" value="MCM_CS"/>
</dbReference>
<name>A0A832SUJ5_9EURY</name>
<dbReference type="GO" id="GO:0003697">
    <property type="term" value="F:single-stranded DNA binding"/>
    <property type="evidence" value="ECO:0007669"/>
    <property type="project" value="TreeGrafter"/>
</dbReference>
<dbReference type="CDD" id="cd17706">
    <property type="entry name" value="MCM"/>
    <property type="match status" value="1"/>
</dbReference>
<dbReference type="InterPro" id="IPR036388">
    <property type="entry name" value="WH-like_DNA-bd_sf"/>
</dbReference>
<dbReference type="Pfam" id="PF17855">
    <property type="entry name" value="MCM_lid"/>
    <property type="match status" value="1"/>
</dbReference>
<dbReference type="GO" id="GO:0042555">
    <property type="term" value="C:MCM complex"/>
    <property type="evidence" value="ECO:0007669"/>
    <property type="project" value="TreeGrafter"/>
</dbReference>
<dbReference type="InterPro" id="IPR027417">
    <property type="entry name" value="P-loop_NTPase"/>
</dbReference>
<evidence type="ECO:0000256" key="3">
    <source>
        <dbReference type="ARBA" id="ARBA00022741"/>
    </source>
</evidence>
<keyword evidence="8" id="KW-0131">Cell cycle</keyword>
<dbReference type="InterPro" id="IPR001208">
    <property type="entry name" value="MCM_dom"/>
</dbReference>
<evidence type="ECO:0000313" key="11">
    <source>
        <dbReference type="EMBL" id="HII59790.1"/>
    </source>
</evidence>
<dbReference type="EMBL" id="DUJR01000023">
    <property type="protein sequence ID" value="HII59790.1"/>
    <property type="molecule type" value="Genomic_DNA"/>
</dbReference>
<dbReference type="Proteomes" id="UP000645676">
    <property type="component" value="Unassembled WGS sequence"/>
</dbReference>
<dbReference type="GO" id="GO:0006260">
    <property type="term" value="P:DNA replication"/>
    <property type="evidence" value="ECO:0007669"/>
    <property type="project" value="UniProtKB-KW"/>
</dbReference>
<evidence type="ECO:0000256" key="8">
    <source>
        <dbReference type="ARBA" id="ARBA00023306"/>
    </source>
</evidence>
<dbReference type="InterPro" id="IPR012340">
    <property type="entry name" value="NA-bd_OB-fold"/>
</dbReference>
<gene>
    <name evidence="11" type="ORF">HA335_04305</name>
</gene>
<evidence type="ECO:0000256" key="2">
    <source>
        <dbReference type="ARBA" id="ARBA00022705"/>
    </source>
</evidence>
<feature type="domain" description="MCM C-terminal AAA(+) ATPase" evidence="10">
    <location>
        <begin position="334"/>
        <end position="541"/>
    </location>
</feature>
<dbReference type="AlphaFoldDB" id="A0A832SUJ5"/>
<accession>A0A832SUJ5</accession>
<sequence length="762" mass="87516">MVNFDEEVFRAYYEHKIKSFIKEELSNNLIKGNIFEFDIEKFLMHFPDACEVNDLIIERPKEIEEIILDIFKEAYVELFGEDKELEKIQIAFKNPKGCEKLIEEISAEDINKLVKFEGNILQAGKVNALLKKAVYYCNKRIKDENGGFLCKYTYTPCDGRVEIEIDDYFSEGEFIKDMLSPREVKKILENKKVWDKLVEKGKIPRCVDLKENDEVFKENLKEIKFILDEYDSIYVNIQEMEIQQPIDLMKNPEEPARSIRVFLENTPGIYAGRVNVIGRVMKREYRHNIPIYKIYIKSNYIKISESYNKIEVKDILRNEELIETLNELGRKKNIIDILSNYLISQIKGYELVKKAIFLQQIKGAFKFLPDGTPLRRDSHILLITDSGIGKSTMLRRIARLFPQNAYASVTTATGGGLTAIVTREATEIGDGWVVKPGVFVRANEGTACIDELTVDKNVMKYILEAMESQTIHVNKGGINVKLPARCAVLAACNPKRGRFDRNLTVIEQIDIPAPLLSRFDLIFPLMDKPNRKSDEEIAEHILNTHIETATKDYKILGAIDIDGITVDEKLLKYYIIYARSCAYIEENQDLYLGEFDETKLIMPYLTDKAKKMIKKYYLEMRKLGEGDNPIPITARQLEAIIRIAEMHAKARLSDKVEDVDAEVAISIIDDCLKQVAYDPETGTLDLDKIAGTPKSRRDKMDAVLNIIREIVSLRDDGLAPEEEIYEKAMAIGLSEKDVNDALEYLKKAGDIYNPRYGFWGLL</sequence>
<keyword evidence="6 9" id="KW-0238">DNA-binding</keyword>
<keyword evidence="4 9" id="KW-0067">ATP-binding</keyword>
<evidence type="ECO:0000256" key="9">
    <source>
        <dbReference type="RuleBase" id="RU004070"/>
    </source>
</evidence>
<dbReference type="FunFam" id="3.40.50.300:FF:004147">
    <property type="entry name" value="Uncharacterized MCM-type protein MJ0961"/>
    <property type="match status" value="1"/>
</dbReference>
<dbReference type="SMART" id="SM00350">
    <property type="entry name" value="MCM"/>
    <property type="match status" value="1"/>
</dbReference>
<evidence type="ECO:0000256" key="5">
    <source>
        <dbReference type="ARBA" id="ARBA00023015"/>
    </source>
</evidence>
<evidence type="ECO:0000256" key="7">
    <source>
        <dbReference type="ARBA" id="ARBA00023163"/>
    </source>
</evidence>
<evidence type="ECO:0000313" key="12">
    <source>
        <dbReference type="Proteomes" id="UP000645676"/>
    </source>
</evidence>
<keyword evidence="5" id="KW-0805">Transcription regulation</keyword>
<evidence type="ECO:0000256" key="1">
    <source>
        <dbReference type="ARBA" id="ARBA00008010"/>
    </source>
</evidence>
<dbReference type="InterPro" id="IPR041562">
    <property type="entry name" value="MCM_lid"/>
</dbReference>
<keyword evidence="7" id="KW-0804">Transcription</keyword>
<dbReference type="PANTHER" id="PTHR11630:SF66">
    <property type="entry name" value="DNA REPLICATION LICENSING FACTOR MCM4"/>
    <property type="match status" value="1"/>
</dbReference>
<dbReference type="Pfam" id="PF00493">
    <property type="entry name" value="MCM"/>
    <property type="match status" value="1"/>
</dbReference>
<keyword evidence="2" id="KW-0235">DNA replication</keyword>
<dbReference type="SUPFAM" id="SSF52540">
    <property type="entry name" value="P-loop containing nucleoside triphosphate hydrolases"/>
    <property type="match status" value="1"/>
</dbReference>
<reference evidence="11" key="1">
    <citation type="journal article" date="2020" name="bioRxiv">
        <title>A rank-normalized archaeal taxonomy based on genome phylogeny resolves widespread incomplete and uneven classifications.</title>
        <authorList>
            <person name="Rinke C."/>
            <person name="Chuvochina M."/>
            <person name="Mussig A.J."/>
            <person name="Chaumeil P.-A."/>
            <person name="Waite D.W."/>
            <person name="Whitman W.B."/>
            <person name="Parks D.H."/>
            <person name="Hugenholtz P."/>
        </authorList>
    </citation>
    <scope>NUCLEOTIDE SEQUENCE</scope>
    <source>
        <strain evidence="11">UBA8849</strain>
    </source>
</reference>
<comment type="caution">
    <text evidence="11">The sequence shown here is derived from an EMBL/GenBank/DDBJ whole genome shotgun (WGS) entry which is preliminary data.</text>
</comment>
<dbReference type="GO" id="GO:0017116">
    <property type="term" value="F:single-stranded DNA helicase activity"/>
    <property type="evidence" value="ECO:0007669"/>
    <property type="project" value="TreeGrafter"/>
</dbReference>
<keyword evidence="3 9" id="KW-0547">Nucleotide-binding</keyword>
<comment type="similarity">
    <text evidence="1 9">Belongs to the MCM family.</text>
</comment>
<evidence type="ECO:0000256" key="4">
    <source>
        <dbReference type="ARBA" id="ARBA00022840"/>
    </source>
</evidence>
<proteinExistence type="inferred from homology"/>
<evidence type="ECO:0000256" key="6">
    <source>
        <dbReference type="ARBA" id="ARBA00023125"/>
    </source>
</evidence>
<protein>
    <submittedName>
        <fullName evidence="11">Minichromosome maintenance protein MCM</fullName>
    </submittedName>
</protein>
<dbReference type="PROSITE" id="PS50051">
    <property type="entry name" value="MCM_2"/>
    <property type="match status" value="1"/>
</dbReference>
<evidence type="ECO:0000259" key="10">
    <source>
        <dbReference type="PROSITE" id="PS50051"/>
    </source>
</evidence>
<dbReference type="Gene3D" id="1.10.10.10">
    <property type="entry name" value="Winged helix-like DNA-binding domain superfamily/Winged helix DNA-binding domain"/>
    <property type="match status" value="1"/>
</dbReference>
<organism evidence="11 12">
    <name type="scientific">Methanocaldococcus jannaschii</name>
    <dbReference type="NCBI Taxonomy" id="2190"/>
    <lineage>
        <taxon>Archaea</taxon>
        <taxon>Methanobacteriati</taxon>
        <taxon>Methanobacteriota</taxon>
        <taxon>Methanomada group</taxon>
        <taxon>Methanococci</taxon>
        <taxon>Methanococcales</taxon>
        <taxon>Methanocaldococcaceae</taxon>
        <taxon>Methanocaldococcus</taxon>
    </lineage>
</organism>
<dbReference type="PRINTS" id="PR01657">
    <property type="entry name" value="MCMFAMILY"/>
</dbReference>
<dbReference type="GO" id="GO:0005524">
    <property type="term" value="F:ATP binding"/>
    <property type="evidence" value="ECO:0007669"/>
    <property type="project" value="UniProtKB-KW"/>
</dbReference>
<dbReference type="Gene3D" id="3.40.50.300">
    <property type="entry name" value="P-loop containing nucleotide triphosphate hydrolases"/>
    <property type="match status" value="1"/>
</dbReference>